<accession>Q1MXU7</accession>
<name>Q1MXU7_9GAMM</name>
<dbReference type="HOGENOM" id="CLU_1150106_0_0_6"/>
<reference evidence="1 2" key="1">
    <citation type="submission" date="2006-03" db="EMBL/GenBank/DDBJ databases">
        <authorList>
            <person name="Pinhassi J."/>
            <person name="Pedros-Alio C."/>
            <person name="Ferriera S."/>
            <person name="Johnson J."/>
            <person name="Kravitz S."/>
            <person name="Halpern A."/>
            <person name="Remington K."/>
            <person name="Beeson K."/>
            <person name="Tran B."/>
            <person name="Rogers Y.-H."/>
            <person name="Friedman R."/>
            <person name="Venter J.C."/>
        </authorList>
    </citation>
    <scope>NUCLEOTIDE SEQUENCE [LARGE SCALE GENOMIC DNA]</scope>
    <source>
        <strain evidence="1 2">RED65</strain>
    </source>
</reference>
<evidence type="ECO:0000313" key="2">
    <source>
        <dbReference type="Proteomes" id="UP000004263"/>
    </source>
</evidence>
<protein>
    <submittedName>
        <fullName evidence="1">Uncharacterized protein</fullName>
    </submittedName>
</protein>
<proteinExistence type="predicted"/>
<dbReference type="STRING" id="207949.RED65_08664"/>
<gene>
    <name evidence="1" type="ORF">RED65_08664</name>
</gene>
<evidence type="ECO:0000313" key="1">
    <source>
        <dbReference type="EMBL" id="EAT10790.1"/>
    </source>
</evidence>
<dbReference type="EMBL" id="AAQH01000033">
    <property type="protein sequence ID" value="EAT10790.1"/>
    <property type="molecule type" value="Genomic_DNA"/>
</dbReference>
<comment type="caution">
    <text evidence="1">The sequence shown here is derived from an EMBL/GenBank/DDBJ whole genome shotgun (WGS) entry which is preliminary data.</text>
</comment>
<dbReference type="AlphaFoldDB" id="Q1MXU7"/>
<sequence>MALIVALNQLTKLVLKFWQTEKVTHNIIIILRSCHMFAAQLPSAALEISAIKKAFISNNLLPAANDEPILSRASQEHVERIHRWIAPLEFRLGVKARVIPCAEADLVEGVAAQIKQDQVVLLANCIQSEKQALDVFRFAAVGLLAVPRYLQKKDRIVRTIYQGLSDEQIELIASRYGISGSQTEEMVVKLYLAELSALDVEPSFFERRDAFQRRLVRLVWPKLGWKSHESHYVIYRAAKTL</sequence>
<keyword evidence="2" id="KW-1185">Reference proteome</keyword>
<organism evidence="1 2">
    <name type="scientific">Bermanella marisrubri</name>
    <dbReference type="NCBI Taxonomy" id="207949"/>
    <lineage>
        <taxon>Bacteria</taxon>
        <taxon>Pseudomonadati</taxon>
        <taxon>Pseudomonadota</taxon>
        <taxon>Gammaproteobacteria</taxon>
        <taxon>Oceanospirillales</taxon>
        <taxon>Oceanospirillaceae</taxon>
        <taxon>Bermanella</taxon>
    </lineage>
</organism>
<dbReference type="Proteomes" id="UP000004263">
    <property type="component" value="Unassembled WGS sequence"/>
</dbReference>